<dbReference type="PANTHER" id="PTHR45136:SF2">
    <property type="entry name" value="ABC TRANSPORTER DOMAIN-CONTAINING PROTEIN"/>
    <property type="match status" value="1"/>
</dbReference>
<dbReference type="OrthoDB" id="6500128at2759"/>
<dbReference type="AlphaFoldDB" id="A0A7J7PC94"/>
<organism evidence="15 16">
    <name type="scientific">Kingdonia uniflora</name>
    <dbReference type="NCBI Taxonomy" id="39325"/>
    <lineage>
        <taxon>Eukaryota</taxon>
        <taxon>Viridiplantae</taxon>
        <taxon>Streptophyta</taxon>
        <taxon>Embryophyta</taxon>
        <taxon>Tracheophyta</taxon>
        <taxon>Spermatophyta</taxon>
        <taxon>Magnoliopsida</taxon>
        <taxon>Ranunculales</taxon>
        <taxon>Circaeasteraceae</taxon>
        <taxon>Kingdonia</taxon>
    </lineage>
</organism>
<evidence type="ECO:0000256" key="6">
    <source>
        <dbReference type="ARBA" id="ARBA00022741"/>
    </source>
</evidence>
<dbReference type="Pfam" id="PF00005">
    <property type="entry name" value="ABC_tran"/>
    <property type="match status" value="1"/>
</dbReference>
<dbReference type="PROSITE" id="PS50929">
    <property type="entry name" value="ABC_TM1F"/>
    <property type="match status" value="1"/>
</dbReference>
<dbReference type="Gene3D" id="1.20.1560.10">
    <property type="entry name" value="ABC transporter type 1, transmembrane domain"/>
    <property type="match status" value="2"/>
</dbReference>
<dbReference type="GO" id="GO:0005524">
    <property type="term" value="F:ATP binding"/>
    <property type="evidence" value="ECO:0007669"/>
    <property type="project" value="UniProtKB-KW"/>
</dbReference>
<evidence type="ECO:0000256" key="7">
    <source>
        <dbReference type="ARBA" id="ARBA00022840"/>
    </source>
</evidence>
<dbReference type="GO" id="GO:0016887">
    <property type="term" value="F:ATP hydrolysis activity"/>
    <property type="evidence" value="ECO:0007669"/>
    <property type="project" value="InterPro"/>
</dbReference>
<keyword evidence="9 12" id="KW-1133">Transmembrane helix</keyword>
<evidence type="ECO:0000313" key="15">
    <source>
        <dbReference type="EMBL" id="KAF6176963.1"/>
    </source>
</evidence>
<keyword evidence="10 12" id="KW-0472">Membrane</keyword>
<evidence type="ECO:0000256" key="11">
    <source>
        <dbReference type="ARBA" id="ARBA00023180"/>
    </source>
</evidence>
<gene>
    <name evidence="15" type="ORF">GIB67_027763</name>
</gene>
<keyword evidence="7" id="KW-0067">ATP-binding</keyword>
<sequence length="388" mass="42329">MDAMVRTLVADRLIFFAQVLSAVTISFTLGLILPWRLAIVVIAMQPLIVGAFFGKAVMVKNMSKKVLEAQNSSSELASEAVGNHRTISTFLLFWVLRKRVKSNLERVIAETGGMTADLSKGTNALKAIFLILVRKSEVGPNDPNGIKPEKINGDIELKDVDFAYPARPKQLIFTGLSLKVEAGKIMALVGQSGSGKSTIIRFVERFSDPLKGSVEIDGIDIKSYNLRSLRSHIALVSQEPTLFADTIHENIVYGKENATEAEIIKAATLANAHEFIRGVQLSGGQKQRIALARAILKNPVILLLDEATSALDSKSESLVQDALEKMMVGRTCIVVAHRLSTIHNSDSIAVIENGKVVEERSHDELLTNGEMVHTTALSNFSNMKAQNN</sequence>
<evidence type="ECO:0000256" key="5">
    <source>
        <dbReference type="ARBA" id="ARBA00022737"/>
    </source>
</evidence>
<accession>A0A7J7PC94</accession>
<evidence type="ECO:0000256" key="10">
    <source>
        <dbReference type="ARBA" id="ARBA00023136"/>
    </source>
</evidence>
<dbReference type="FunFam" id="3.40.50.300:FF:000479">
    <property type="entry name" value="Multidrug resistance protein 1A"/>
    <property type="match status" value="1"/>
</dbReference>
<dbReference type="EMBL" id="JACGCM010000012">
    <property type="protein sequence ID" value="KAF6176963.1"/>
    <property type="molecule type" value="Genomic_DNA"/>
</dbReference>
<dbReference type="InterPro" id="IPR036640">
    <property type="entry name" value="ABC1_TM_sf"/>
</dbReference>
<proteinExistence type="inferred from homology"/>
<dbReference type="GO" id="GO:0016020">
    <property type="term" value="C:membrane"/>
    <property type="evidence" value="ECO:0007669"/>
    <property type="project" value="UniProtKB-SubCell"/>
</dbReference>
<evidence type="ECO:0000259" key="13">
    <source>
        <dbReference type="PROSITE" id="PS50893"/>
    </source>
</evidence>
<evidence type="ECO:0000256" key="9">
    <source>
        <dbReference type="ARBA" id="ARBA00022989"/>
    </source>
</evidence>
<keyword evidence="8" id="KW-1278">Translocase</keyword>
<dbReference type="Pfam" id="PF00664">
    <property type="entry name" value="ABC_membrane"/>
    <property type="match status" value="1"/>
</dbReference>
<evidence type="ECO:0000256" key="12">
    <source>
        <dbReference type="SAM" id="Phobius"/>
    </source>
</evidence>
<evidence type="ECO:0000256" key="2">
    <source>
        <dbReference type="ARBA" id="ARBA00007577"/>
    </source>
</evidence>
<dbReference type="PANTHER" id="PTHR45136">
    <property type="entry name" value="ABC TRANSPORTER DOMAIN-CONTAINING PROTEIN"/>
    <property type="match status" value="1"/>
</dbReference>
<feature type="transmembrane region" description="Helical" evidence="12">
    <location>
        <begin position="38"/>
        <end position="58"/>
    </location>
</feature>
<evidence type="ECO:0000256" key="4">
    <source>
        <dbReference type="ARBA" id="ARBA00022692"/>
    </source>
</evidence>
<feature type="domain" description="ABC transmembrane type-1" evidence="14">
    <location>
        <begin position="1"/>
        <end position="90"/>
    </location>
</feature>
<keyword evidence="11" id="KW-0325">Glycoprotein</keyword>
<evidence type="ECO:0000256" key="1">
    <source>
        <dbReference type="ARBA" id="ARBA00004141"/>
    </source>
</evidence>
<dbReference type="InterPro" id="IPR017871">
    <property type="entry name" value="ABC_transporter-like_CS"/>
</dbReference>
<evidence type="ECO:0000259" key="14">
    <source>
        <dbReference type="PROSITE" id="PS50929"/>
    </source>
</evidence>
<dbReference type="SUPFAM" id="SSF90123">
    <property type="entry name" value="ABC transporter transmembrane region"/>
    <property type="match status" value="1"/>
</dbReference>
<evidence type="ECO:0000313" key="16">
    <source>
        <dbReference type="Proteomes" id="UP000541444"/>
    </source>
</evidence>
<dbReference type="InterPro" id="IPR011527">
    <property type="entry name" value="ABC1_TM_dom"/>
</dbReference>
<dbReference type="SUPFAM" id="SSF52540">
    <property type="entry name" value="P-loop containing nucleoside triphosphate hydrolases"/>
    <property type="match status" value="1"/>
</dbReference>
<dbReference type="InterPro" id="IPR027417">
    <property type="entry name" value="P-loop_NTPase"/>
</dbReference>
<evidence type="ECO:0000256" key="8">
    <source>
        <dbReference type="ARBA" id="ARBA00022967"/>
    </source>
</evidence>
<comment type="subcellular location">
    <subcellularLocation>
        <location evidence="1">Membrane</location>
        <topology evidence="1">Multi-pass membrane protein</topology>
    </subcellularLocation>
</comment>
<keyword evidence="4 12" id="KW-0812">Transmembrane</keyword>
<dbReference type="SMART" id="SM00382">
    <property type="entry name" value="AAA"/>
    <property type="match status" value="1"/>
</dbReference>
<reference evidence="15 16" key="1">
    <citation type="journal article" date="2020" name="IScience">
        <title>Genome Sequencing of the Endangered Kingdonia uniflora (Circaeasteraceae, Ranunculales) Reveals Potential Mechanisms of Evolutionary Specialization.</title>
        <authorList>
            <person name="Sun Y."/>
            <person name="Deng T."/>
            <person name="Zhang A."/>
            <person name="Moore M.J."/>
            <person name="Landis J.B."/>
            <person name="Lin N."/>
            <person name="Zhang H."/>
            <person name="Zhang X."/>
            <person name="Huang J."/>
            <person name="Zhang X."/>
            <person name="Sun H."/>
            <person name="Wang H."/>
        </authorList>
    </citation>
    <scope>NUCLEOTIDE SEQUENCE [LARGE SCALE GENOMIC DNA]</scope>
    <source>
        <strain evidence="15">TB1705</strain>
        <tissue evidence="15">Leaf</tissue>
    </source>
</reference>
<feature type="transmembrane region" description="Helical" evidence="12">
    <location>
        <begin position="12"/>
        <end position="32"/>
    </location>
</feature>
<protein>
    <submittedName>
        <fullName evidence="15">Uncharacterized protein</fullName>
    </submittedName>
</protein>
<comment type="similarity">
    <text evidence="2">Belongs to the ABC transporter superfamily. ABCB family. Multidrug resistance exporter (TC 3.A.1.201) subfamily.</text>
</comment>
<keyword evidence="16" id="KW-1185">Reference proteome</keyword>
<dbReference type="GO" id="GO:0140359">
    <property type="term" value="F:ABC-type transporter activity"/>
    <property type="evidence" value="ECO:0007669"/>
    <property type="project" value="InterPro"/>
</dbReference>
<dbReference type="Gene3D" id="3.40.50.300">
    <property type="entry name" value="P-loop containing nucleotide triphosphate hydrolases"/>
    <property type="match status" value="1"/>
</dbReference>
<dbReference type="PROSITE" id="PS00211">
    <property type="entry name" value="ABC_TRANSPORTER_1"/>
    <property type="match status" value="1"/>
</dbReference>
<keyword evidence="3" id="KW-0813">Transport</keyword>
<evidence type="ECO:0000256" key="3">
    <source>
        <dbReference type="ARBA" id="ARBA00022448"/>
    </source>
</evidence>
<dbReference type="PROSITE" id="PS50893">
    <property type="entry name" value="ABC_TRANSPORTER_2"/>
    <property type="match status" value="1"/>
</dbReference>
<dbReference type="Proteomes" id="UP000541444">
    <property type="component" value="Unassembled WGS sequence"/>
</dbReference>
<dbReference type="InterPro" id="IPR003593">
    <property type="entry name" value="AAA+_ATPase"/>
</dbReference>
<keyword evidence="5" id="KW-0677">Repeat</keyword>
<comment type="caution">
    <text evidence="15">The sequence shown here is derived from an EMBL/GenBank/DDBJ whole genome shotgun (WGS) entry which is preliminary data.</text>
</comment>
<feature type="domain" description="ABC transporter" evidence="13">
    <location>
        <begin position="155"/>
        <end position="378"/>
    </location>
</feature>
<dbReference type="InterPro" id="IPR003439">
    <property type="entry name" value="ABC_transporter-like_ATP-bd"/>
</dbReference>
<keyword evidence="6" id="KW-0547">Nucleotide-binding</keyword>
<name>A0A7J7PC94_9MAGN</name>